<dbReference type="EMBL" id="JAPEVB010000001">
    <property type="protein sequence ID" value="KAJ4397767.1"/>
    <property type="molecule type" value="Genomic_DNA"/>
</dbReference>
<name>A0A9W8Z704_9PEZI</name>
<protein>
    <submittedName>
        <fullName evidence="2">Uncharacterized protein</fullName>
    </submittedName>
</protein>
<sequence>MKFIASLAILAGSTSGYAVDPAVTNASLPDSCTYRPTATSTATTGCPTSCDTIAYGAADAAVVIPCGCTTAVVEPTTTTVCPTTTACVQFNTGWGIAAIPETGCPPAATSH</sequence>
<dbReference type="Proteomes" id="UP001140453">
    <property type="component" value="Unassembled WGS sequence"/>
</dbReference>
<dbReference type="AlphaFoldDB" id="A0A9W8Z704"/>
<organism evidence="2 3">
    <name type="scientific">Gnomoniopsis smithogilvyi</name>
    <dbReference type="NCBI Taxonomy" id="1191159"/>
    <lineage>
        <taxon>Eukaryota</taxon>
        <taxon>Fungi</taxon>
        <taxon>Dikarya</taxon>
        <taxon>Ascomycota</taxon>
        <taxon>Pezizomycotina</taxon>
        <taxon>Sordariomycetes</taxon>
        <taxon>Sordariomycetidae</taxon>
        <taxon>Diaporthales</taxon>
        <taxon>Gnomoniaceae</taxon>
        <taxon>Gnomoniopsis</taxon>
    </lineage>
</organism>
<feature type="chain" id="PRO_5040839954" evidence="1">
    <location>
        <begin position="19"/>
        <end position="111"/>
    </location>
</feature>
<evidence type="ECO:0000313" key="2">
    <source>
        <dbReference type="EMBL" id="KAJ4397767.1"/>
    </source>
</evidence>
<evidence type="ECO:0000256" key="1">
    <source>
        <dbReference type="SAM" id="SignalP"/>
    </source>
</evidence>
<feature type="signal peptide" evidence="1">
    <location>
        <begin position="1"/>
        <end position="18"/>
    </location>
</feature>
<evidence type="ECO:0000313" key="3">
    <source>
        <dbReference type="Proteomes" id="UP001140453"/>
    </source>
</evidence>
<keyword evidence="1" id="KW-0732">Signal</keyword>
<dbReference type="OrthoDB" id="4578803at2759"/>
<gene>
    <name evidence="2" type="ORF">N0V93_002004</name>
</gene>
<reference evidence="2" key="1">
    <citation type="submission" date="2022-10" db="EMBL/GenBank/DDBJ databases">
        <title>Tapping the CABI collections for fungal endophytes: first genome assemblies for Collariella, Neodidymelliopsis, Ascochyta clinopodiicola, Didymella pomorum, Didymosphaeria variabile, Neocosmospora piperis and Neocucurbitaria cava.</title>
        <authorList>
            <person name="Hill R."/>
        </authorList>
    </citation>
    <scope>NUCLEOTIDE SEQUENCE</scope>
    <source>
        <strain evidence="2">IMI 355082</strain>
    </source>
</reference>
<keyword evidence="3" id="KW-1185">Reference proteome</keyword>
<accession>A0A9W8Z704</accession>
<comment type="caution">
    <text evidence="2">The sequence shown here is derived from an EMBL/GenBank/DDBJ whole genome shotgun (WGS) entry which is preliminary data.</text>
</comment>
<proteinExistence type="predicted"/>